<sequence>MKNTLLIAFLALFLSACSSQLSGIKVRDQQTTTTVISKIDKVMFVRGDFTLWDADPVYQMREQEAGLYQTRVKFTTPGKVYEFKIADANWSEGYNCGYAVEGKLALSLAQVADCRTVYNYFSFTPERKGWYIIQLDYRNPRQPLVSVLKG</sequence>
<name>A0ABV7CKP4_9GAMM</name>
<dbReference type="InterPro" id="IPR013783">
    <property type="entry name" value="Ig-like_fold"/>
</dbReference>
<dbReference type="PROSITE" id="PS51257">
    <property type="entry name" value="PROKAR_LIPOPROTEIN"/>
    <property type="match status" value="1"/>
</dbReference>
<accession>A0ABV7CKP4</accession>
<reference evidence="3" key="1">
    <citation type="journal article" date="2019" name="Int. J. Syst. Evol. Microbiol.">
        <title>The Global Catalogue of Microorganisms (GCM) 10K type strain sequencing project: providing services to taxonomists for standard genome sequencing and annotation.</title>
        <authorList>
            <consortium name="The Broad Institute Genomics Platform"/>
            <consortium name="The Broad Institute Genome Sequencing Center for Infectious Disease"/>
            <person name="Wu L."/>
            <person name="Ma J."/>
        </authorList>
    </citation>
    <scope>NUCLEOTIDE SEQUENCE [LARGE SCALE GENOMIC DNA]</scope>
    <source>
        <strain evidence="3">KCTC 42730</strain>
    </source>
</reference>
<dbReference type="Proteomes" id="UP001595453">
    <property type="component" value="Unassembled WGS sequence"/>
</dbReference>
<keyword evidence="3" id="KW-1185">Reference proteome</keyword>
<evidence type="ECO:0000313" key="2">
    <source>
        <dbReference type="EMBL" id="MFC3033220.1"/>
    </source>
</evidence>
<feature type="signal peptide" evidence="1">
    <location>
        <begin position="1"/>
        <end position="21"/>
    </location>
</feature>
<gene>
    <name evidence="2" type="ORF">ACFOEE_11885</name>
</gene>
<keyword evidence="1" id="KW-0732">Signal</keyword>
<dbReference type="EMBL" id="JBHRSD010000018">
    <property type="protein sequence ID" value="MFC3033220.1"/>
    <property type="molecule type" value="Genomic_DNA"/>
</dbReference>
<evidence type="ECO:0000256" key="1">
    <source>
        <dbReference type="SAM" id="SignalP"/>
    </source>
</evidence>
<evidence type="ECO:0000313" key="3">
    <source>
        <dbReference type="Proteomes" id="UP001595453"/>
    </source>
</evidence>
<dbReference type="RefSeq" id="WP_377124487.1">
    <property type="nucleotide sequence ID" value="NZ_JBHRSD010000018.1"/>
</dbReference>
<organism evidence="2 3">
    <name type="scientific">Pseudoalteromonas fenneropenaei</name>
    <dbReference type="NCBI Taxonomy" id="1737459"/>
    <lineage>
        <taxon>Bacteria</taxon>
        <taxon>Pseudomonadati</taxon>
        <taxon>Pseudomonadota</taxon>
        <taxon>Gammaproteobacteria</taxon>
        <taxon>Alteromonadales</taxon>
        <taxon>Pseudoalteromonadaceae</taxon>
        <taxon>Pseudoalteromonas</taxon>
    </lineage>
</organism>
<feature type="chain" id="PRO_5045376650" description="Pullulanase" evidence="1">
    <location>
        <begin position="22"/>
        <end position="150"/>
    </location>
</feature>
<evidence type="ECO:0008006" key="4">
    <source>
        <dbReference type="Google" id="ProtNLM"/>
    </source>
</evidence>
<comment type="caution">
    <text evidence="2">The sequence shown here is derived from an EMBL/GenBank/DDBJ whole genome shotgun (WGS) entry which is preliminary data.</text>
</comment>
<proteinExistence type="predicted"/>
<protein>
    <recommendedName>
        <fullName evidence="4">Pullulanase</fullName>
    </recommendedName>
</protein>
<dbReference type="Gene3D" id="2.60.40.10">
    <property type="entry name" value="Immunoglobulins"/>
    <property type="match status" value="1"/>
</dbReference>